<keyword evidence="2" id="KW-1185">Reference proteome</keyword>
<sequence>MPATNTVKWDTVEPWRRLVAAIIATNVKLDIGQVALHFGASRDTVDNALRKPRQEAKRLQELVKAGDNPDFKSSPHTPKTTRKTADKAFGVASNGMKDTLKLHDRFFADNHDSNQQPSPVESRNLLRKLRRIAPAPKCQSPSTSTCRALHRPIEYDLIT</sequence>
<evidence type="ECO:0000313" key="3">
    <source>
        <dbReference type="RefSeq" id="XP_033460062.1"/>
    </source>
</evidence>
<dbReference type="OrthoDB" id="4828117at2759"/>
<name>A0A6J3M4R8_9PEZI</name>
<reference evidence="3" key="1">
    <citation type="submission" date="2020-01" db="EMBL/GenBank/DDBJ databases">
        <authorList>
            <consortium name="DOE Joint Genome Institute"/>
            <person name="Haridas S."/>
            <person name="Albert R."/>
            <person name="Binder M."/>
            <person name="Bloem J."/>
            <person name="Labutti K."/>
            <person name="Salamov A."/>
            <person name="Andreopoulos B."/>
            <person name="Baker S.E."/>
            <person name="Barry K."/>
            <person name="Bills G."/>
            <person name="Bluhm B.H."/>
            <person name="Cannon C."/>
            <person name="Castanera R."/>
            <person name="Culley D.E."/>
            <person name="Daum C."/>
            <person name="Ezra D."/>
            <person name="Gonzalez J.B."/>
            <person name="Henrissat B."/>
            <person name="Kuo A."/>
            <person name="Liang C."/>
            <person name="Lipzen A."/>
            <person name="Lutzoni F."/>
            <person name="Magnuson J."/>
            <person name="Mondo S."/>
            <person name="Nolan M."/>
            <person name="Ohm R."/>
            <person name="Pangilinan J."/>
            <person name="Park H.-J."/>
            <person name="Ramirez L."/>
            <person name="Alfaro M."/>
            <person name="Sun H."/>
            <person name="Tritt A."/>
            <person name="Yoshinaga Y."/>
            <person name="Zwiers L.-H."/>
            <person name="Turgeon B.G."/>
            <person name="Goodwin S.B."/>
            <person name="Spatafora J.W."/>
            <person name="Crous P.W."/>
            <person name="Grigoriev I.V."/>
        </authorList>
    </citation>
    <scope>NUCLEOTIDE SEQUENCE</scope>
    <source>
        <strain evidence="3">CBS 342.82</strain>
    </source>
</reference>
<dbReference type="Proteomes" id="UP000504637">
    <property type="component" value="Unplaced"/>
</dbReference>
<feature type="region of interest" description="Disordered" evidence="1">
    <location>
        <begin position="62"/>
        <end position="84"/>
    </location>
</feature>
<proteinExistence type="predicted"/>
<protein>
    <submittedName>
        <fullName evidence="3">Uncharacterized protein</fullName>
    </submittedName>
</protein>
<reference evidence="3" key="3">
    <citation type="submission" date="2025-08" db="UniProtKB">
        <authorList>
            <consortium name="RefSeq"/>
        </authorList>
    </citation>
    <scope>IDENTIFICATION</scope>
    <source>
        <strain evidence="3">CBS 342.82</strain>
    </source>
</reference>
<dbReference type="GeneID" id="54357548"/>
<gene>
    <name evidence="3" type="ORF">K489DRAFT_223456</name>
</gene>
<evidence type="ECO:0000256" key="1">
    <source>
        <dbReference type="SAM" id="MobiDB-lite"/>
    </source>
</evidence>
<reference evidence="3" key="2">
    <citation type="submission" date="2020-04" db="EMBL/GenBank/DDBJ databases">
        <authorList>
            <consortium name="NCBI Genome Project"/>
        </authorList>
    </citation>
    <scope>NUCLEOTIDE SEQUENCE</scope>
    <source>
        <strain evidence="3">CBS 342.82</strain>
    </source>
</reference>
<organism evidence="3">
    <name type="scientific">Dissoconium aciculare CBS 342.82</name>
    <dbReference type="NCBI Taxonomy" id="1314786"/>
    <lineage>
        <taxon>Eukaryota</taxon>
        <taxon>Fungi</taxon>
        <taxon>Dikarya</taxon>
        <taxon>Ascomycota</taxon>
        <taxon>Pezizomycotina</taxon>
        <taxon>Dothideomycetes</taxon>
        <taxon>Dothideomycetidae</taxon>
        <taxon>Mycosphaerellales</taxon>
        <taxon>Dissoconiaceae</taxon>
        <taxon>Dissoconium</taxon>
    </lineage>
</organism>
<dbReference type="AlphaFoldDB" id="A0A6J3M4R8"/>
<dbReference type="RefSeq" id="XP_033460062.1">
    <property type="nucleotide sequence ID" value="XM_033599749.1"/>
</dbReference>
<accession>A0A6J3M4R8</accession>
<evidence type="ECO:0000313" key="2">
    <source>
        <dbReference type="Proteomes" id="UP000504637"/>
    </source>
</evidence>